<evidence type="ECO:0000313" key="2">
    <source>
        <dbReference type="EMBL" id="MDL5031478.1"/>
    </source>
</evidence>
<evidence type="ECO:0000313" key="3">
    <source>
        <dbReference type="Proteomes" id="UP001238603"/>
    </source>
</evidence>
<proteinExistence type="predicted"/>
<dbReference type="RefSeq" id="WP_285981609.1">
    <property type="nucleotide sequence ID" value="NZ_JASVDS010000002.1"/>
</dbReference>
<organism evidence="2 3">
    <name type="scientific">Roseateles subflavus</name>
    <dbReference type="NCBI Taxonomy" id="3053353"/>
    <lineage>
        <taxon>Bacteria</taxon>
        <taxon>Pseudomonadati</taxon>
        <taxon>Pseudomonadota</taxon>
        <taxon>Betaproteobacteria</taxon>
        <taxon>Burkholderiales</taxon>
        <taxon>Sphaerotilaceae</taxon>
        <taxon>Roseateles</taxon>
    </lineage>
</organism>
<comment type="caution">
    <text evidence="2">The sequence shown here is derived from an EMBL/GenBank/DDBJ whole genome shotgun (WGS) entry which is preliminary data.</text>
</comment>
<feature type="signal peptide" evidence="1">
    <location>
        <begin position="1"/>
        <end position="22"/>
    </location>
</feature>
<reference evidence="2 3" key="1">
    <citation type="submission" date="2023-06" db="EMBL/GenBank/DDBJ databases">
        <title>Pelomonas sp. APW6 16S ribosomal RNA gene genome sequencing and assembly.</title>
        <authorList>
            <person name="Woo H."/>
        </authorList>
    </citation>
    <scope>NUCLEOTIDE SEQUENCE [LARGE SCALE GENOMIC DNA]</scope>
    <source>
        <strain evidence="2 3">APW6</strain>
    </source>
</reference>
<name>A0ABT7LF52_9BURK</name>
<accession>A0ABT7LF52</accession>
<keyword evidence="3" id="KW-1185">Reference proteome</keyword>
<dbReference type="Proteomes" id="UP001238603">
    <property type="component" value="Unassembled WGS sequence"/>
</dbReference>
<gene>
    <name evidence="2" type="ORF">QRD43_06115</name>
</gene>
<evidence type="ECO:0000256" key="1">
    <source>
        <dbReference type="SAM" id="SignalP"/>
    </source>
</evidence>
<keyword evidence="1" id="KW-0732">Signal</keyword>
<sequence>MKSIKKRIALFALAAICGGAIAYPPPSYFCYKACAKAFLKGTPEYAECIAECDDIYP</sequence>
<feature type="chain" id="PRO_5045841322" evidence="1">
    <location>
        <begin position="23"/>
        <end position="57"/>
    </location>
</feature>
<dbReference type="EMBL" id="JASVDS010000002">
    <property type="protein sequence ID" value="MDL5031478.1"/>
    <property type="molecule type" value="Genomic_DNA"/>
</dbReference>
<protein>
    <submittedName>
        <fullName evidence="2">Uncharacterized protein</fullName>
    </submittedName>
</protein>